<evidence type="ECO:0000256" key="1">
    <source>
        <dbReference type="SAM" id="Phobius"/>
    </source>
</evidence>
<evidence type="ECO:0000313" key="2">
    <source>
        <dbReference type="EMBL" id="CAB4819141.1"/>
    </source>
</evidence>
<accession>A0A6J6ZBG7</accession>
<protein>
    <submittedName>
        <fullName evidence="2">Unannotated protein</fullName>
    </submittedName>
</protein>
<keyword evidence="1" id="KW-1133">Transmembrane helix</keyword>
<organism evidence="2">
    <name type="scientific">freshwater metagenome</name>
    <dbReference type="NCBI Taxonomy" id="449393"/>
    <lineage>
        <taxon>unclassified sequences</taxon>
        <taxon>metagenomes</taxon>
        <taxon>ecological metagenomes</taxon>
    </lineage>
</organism>
<keyword evidence="1" id="KW-0472">Membrane</keyword>
<name>A0A6J6ZBG7_9ZZZZ</name>
<dbReference type="EMBL" id="CAFAAJ010000173">
    <property type="protein sequence ID" value="CAB4819141.1"/>
    <property type="molecule type" value="Genomic_DNA"/>
</dbReference>
<dbReference type="AlphaFoldDB" id="A0A6J6ZBG7"/>
<reference evidence="2" key="1">
    <citation type="submission" date="2020-05" db="EMBL/GenBank/DDBJ databases">
        <authorList>
            <person name="Chiriac C."/>
            <person name="Salcher M."/>
            <person name="Ghai R."/>
            <person name="Kavagutti S V."/>
        </authorList>
    </citation>
    <scope>NUCLEOTIDE SEQUENCE</scope>
</reference>
<feature type="transmembrane region" description="Helical" evidence="1">
    <location>
        <begin position="16"/>
        <end position="39"/>
    </location>
</feature>
<keyword evidence="1" id="KW-0812">Transmembrane</keyword>
<proteinExistence type="predicted"/>
<gene>
    <name evidence="2" type="ORF">UFOPK3001_02095</name>
</gene>
<sequence>MIVVLAATITPSGDPISLVALAVPRIFLYFVSIGVGRLIERSRAKKAPAA</sequence>